<dbReference type="AlphaFoldDB" id="A0A9X0L4Y4"/>
<accession>A0A9X0L4Y4</accession>
<protein>
    <recommendedName>
        <fullName evidence="2">Secretion system C-terminal sorting domain-containing protein</fullName>
    </recommendedName>
</protein>
<keyword evidence="4" id="KW-1185">Reference proteome</keyword>
<dbReference type="InterPro" id="IPR026444">
    <property type="entry name" value="Secre_tail"/>
</dbReference>
<dbReference type="Proteomes" id="UP000054223">
    <property type="component" value="Unassembled WGS sequence"/>
</dbReference>
<dbReference type="EMBL" id="LNAL01000006">
    <property type="protein sequence ID" value="KUG08133.1"/>
    <property type="molecule type" value="Genomic_DNA"/>
</dbReference>
<dbReference type="InterPro" id="IPR028994">
    <property type="entry name" value="Integrin_alpha_N"/>
</dbReference>
<dbReference type="SUPFAM" id="SSF69318">
    <property type="entry name" value="Integrin alpha N-terminal domain"/>
    <property type="match status" value="2"/>
</dbReference>
<feature type="domain" description="Secretion system C-terminal sorting" evidence="2">
    <location>
        <begin position="678"/>
        <end position="738"/>
    </location>
</feature>
<sequence length="750" mass="80581">MALLLPLGALAQTSQFGLEYRPQAAGISNGADELPLAWTGGLNSPQFSSIDLNADGQQDLFVFERMTNRVQTYLSVPTASGGRGWQYAPEYESLFPGDLQNWALLRDYDCDNRPDLWTQIGGGDVRVFRNVANAAGRPTFQLVSNQLTYNLGSGPGGFNIRLGGYDIPAIQDVDGDGKLDILSFDFASGSYLQYFRNTSAGCGGLQFRQESDYWGGIMSCFSTCTGYATGGVACRPNGTNHTGGFGLLLQDFDQDGDQDLLLGRDGCPELVGLRNTGTAQLAATNSSSQLATLPNGLGVVSLVNYPVPFSLDANQDGKPDLVVASGLLDNTDRVSLRNNVQLFENTGTATAPNYVRRTTGFLTDQMLDVSEGAAAAFADLDADGLVDMLVANHGEQYGAPFTETNYRATLAFYRNVGTRSRPVFNLADADYLGLSARNFRGLRPTLTDLNRDGAVDLAFGATHQGASFVFYFLNTAAANQPATFNTTQLTYLRNLGNTAGDTPCFADVDGDGNLDLLLGTNSINTVGSLLYYRRNPAQPLEESFSLVNDDFGRIRMANGERPFTLAPTVTDADGDGTPDLLTIDHTGVLRMYANYRAQNGTFVERTDLVLNSRTGQYEATHLGANTRARNHVVAADLSNDGAPEVVVGLETGGLLLYGTRNRVTSTRSNQAAALALQLYPNPATTKVVVETAAPTRVAIRDLRGRVVMQATAPARRHQLKVQALAAGVYLLEATDAEGRRGVQRFSVVGY</sequence>
<evidence type="ECO:0000313" key="4">
    <source>
        <dbReference type="Proteomes" id="UP000054223"/>
    </source>
</evidence>
<reference evidence="3 4" key="1">
    <citation type="submission" date="2015-11" db="EMBL/GenBank/DDBJ databases">
        <title>Solirubrum puertoriconensis gen. nov. an environmental bacteria isolated in Puerto Rico.</title>
        <authorList>
            <person name="Cuebas-Irizarry M.F."/>
            <person name="Montalvo-Rodriguez R."/>
        </authorList>
    </citation>
    <scope>NUCLEOTIDE SEQUENCE [LARGE SCALE GENOMIC DNA]</scope>
    <source>
        <strain evidence="3 4">MC1A</strain>
    </source>
</reference>
<name>A0A9X0L4Y4_SOLP1</name>
<dbReference type="PANTHER" id="PTHR44103:SF1">
    <property type="entry name" value="PROPROTEIN CONVERTASE P"/>
    <property type="match status" value="1"/>
</dbReference>
<dbReference type="InterPro" id="IPR013517">
    <property type="entry name" value="FG-GAP"/>
</dbReference>
<comment type="caution">
    <text evidence="3">The sequence shown here is derived from an EMBL/GenBank/DDBJ whole genome shotgun (WGS) entry which is preliminary data.</text>
</comment>
<dbReference type="Pfam" id="PF18962">
    <property type="entry name" value="Por_Secre_tail"/>
    <property type="match status" value="1"/>
</dbReference>
<dbReference type="Gene3D" id="2.130.10.130">
    <property type="entry name" value="Integrin alpha, N-terminal"/>
    <property type="match status" value="2"/>
</dbReference>
<dbReference type="NCBIfam" id="TIGR04183">
    <property type="entry name" value="Por_Secre_tail"/>
    <property type="match status" value="1"/>
</dbReference>
<dbReference type="Pfam" id="PF13517">
    <property type="entry name" value="FG-GAP_3"/>
    <property type="match status" value="2"/>
</dbReference>
<dbReference type="PANTHER" id="PTHR44103">
    <property type="entry name" value="PROPROTEIN CONVERTASE P"/>
    <property type="match status" value="1"/>
</dbReference>
<proteinExistence type="predicted"/>
<evidence type="ECO:0000259" key="2">
    <source>
        <dbReference type="Pfam" id="PF18962"/>
    </source>
</evidence>
<evidence type="ECO:0000313" key="3">
    <source>
        <dbReference type="EMBL" id="KUG08133.1"/>
    </source>
</evidence>
<keyword evidence="1" id="KW-0732">Signal</keyword>
<gene>
    <name evidence="3" type="ORF">ASU33_08025</name>
</gene>
<evidence type="ECO:0000256" key="1">
    <source>
        <dbReference type="ARBA" id="ARBA00022729"/>
    </source>
</evidence>
<organism evidence="3 4">
    <name type="scientific">Solirubrum puertoriconensis</name>
    <dbReference type="NCBI Taxonomy" id="1751427"/>
    <lineage>
        <taxon>Bacteria</taxon>
        <taxon>Pseudomonadati</taxon>
        <taxon>Bacteroidota</taxon>
        <taxon>Cytophagia</taxon>
        <taxon>Cytophagales</taxon>
    </lineage>
</organism>